<feature type="domain" description="Type II secretion system protein GspF" evidence="8">
    <location>
        <begin position="52"/>
        <end position="182"/>
    </location>
</feature>
<comment type="subcellular location">
    <subcellularLocation>
        <location evidence="1">Cell membrane</location>
        <topology evidence="1">Multi-pass membrane protein</topology>
    </subcellularLocation>
</comment>
<dbReference type="EMBL" id="CP126969">
    <property type="protein sequence ID" value="WIM67945.1"/>
    <property type="molecule type" value="Genomic_DNA"/>
</dbReference>
<dbReference type="PANTHER" id="PTHR35007:SF3">
    <property type="entry name" value="POSSIBLE CONSERVED ALANINE RICH MEMBRANE PROTEIN"/>
    <property type="match status" value="1"/>
</dbReference>
<evidence type="ECO:0000256" key="5">
    <source>
        <dbReference type="ARBA" id="ARBA00023136"/>
    </source>
</evidence>
<evidence type="ECO:0000256" key="6">
    <source>
        <dbReference type="SAM" id="MobiDB-lite"/>
    </source>
</evidence>
<sequence length="196" mass="20318">MISTVSLACLAAAVALGPARPHHRIGRAEKPRSRTKNPRDGPLDSLRIAADIDLFAACLRAGVSHDSAAAAVASTYDGGGQGDTDSHIGQRWSSVVALNAVGVEPERAWEEMVDLPGLSEVADLVALSSRTGSSLAAGCERIAEALREESADKATAQAERAGVLISIPLALCFLPAFFILGLAPVVISLGMELLPQ</sequence>
<feature type="region of interest" description="Disordered" evidence="6">
    <location>
        <begin position="21"/>
        <end position="42"/>
    </location>
</feature>
<dbReference type="PANTHER" id="PTHR35007">
    <property type="entry name" value="INTEGRAL MEMBRANE PROTEIN-RELATED"/>
    <property type="match status" value="1"/>
</dbReference>
<evidence type="ECO:0000313" key="9">
    <source>
        <dbReference type="EMBL" id="WIM67945.1"/>
    </source>
</evidence>
<keyword evidence="3 7" id="KW-0812">Transmembrane</keyword>
<name>A0ABY8VGP6_9CORY</name>
<protein>
    <submittedName>
        <fullName evidence="9">Type II secretion system F family protein</fullName>
    </submittedName>
</protein>
<evidence type="ECO:0000313" key="10">
    <source>
        <dbReference type="Proteomes" id="UP001225598"/>
    </source>
</evidence>
<proteinExistence type="predicted"/>
<evidence type="ECO:0000256" key="1">
    <source>
        <dbReference type="ARBA" id="ARBA00004651"/>
    </source>
</evidence>
<feature type="compositionally biased region" description="Basic and acidic residues" evidence="6">
    <location>
        <begin position="26"/>
        <end position="42"/>
    </location>
</feature>
<evidence type="ECO:0000256" key="7">
    <source>
        <dbReference type="SAM" id="Phobius"/>
    </source>
</evidence>
<keyword evidence="2" id="KW-1003">Cell membrane</keyword>
<keyword evidence="10" id="KW-1185">Reference proteome</keyword>
<organism evidence="9 10">
    <name type="scientific">Corynebacterium breve</name>
    <dbReference type="NCBI Taxonomy" id="3049799"/>
    <lineage>
        <taxon>Bacteria</taxon>
        <taxon>Bacillati</taxon>
        <taxon>Actinomycetota</taxon>
        <taxon>Actinomycetes</taxon>
        <taxon>Mycobacteriales</taxon>
        <taxon>Corynebacteriaceae</taxon>
        <taxon>Corynebacterium</taxon>
    </lineage>
</organism>
<reference evidence="9 10" key="1">
    <citation type="submission" date="2023-05" db="EMBL/GenBank/DDBJ databases">
        <title>Corynebacterium suedekumii sp. nov. and Corynebacterium breve sp. nov. isolated from raw cow's milk.</title>
        <authorList>
            <person name="Baer M.K."/>
            <person name="Mehl L."/>
            <person name="Hellmuth R."/>
            <person name="Marke G."/>
            <person name="Lipski A."/>
        </authorList>
    </citation>
    <scope>NUCLEOTIDE SEQUENCE [LARGE SCALE GENOMIC DNA]</scope>
    <source>
        <strain evidence="9 10">R4</strain>
    </source>
</reference>
<dbReference type="InterPro" id="IPR018076">
    <property type="entry name" value="T2SS_GspF_dom"/>
</dbReference>
<evidence type="ECO:0000256" key="3">
    <source>
        <dbReference type="ARBA" id="ARBA00022692"/>
    </source>
</evidence>
<gene>
    <name evidence="9" type="ORF">QP027_00660</name>
</gene>
<evidence type="ECO:0000259" key="8">
    <source>
        <dbReference type="Pfam" id="PF00482"/>
    </source>
</evidence>
<dbReference type="Proteomes" id="UP001225598">
    <property type="component" value="Chromosome"/>
</dbReference>
<keyword evidence="4 7" id="KW-1133">Transmembrane helix</keyword>
<dbReference type="RefSeq" id="WP_284825269.1">
    <property type="nucleotide sequence ID" value="NZ_CP126969.1"/>
</dbReference>
<evidence type="ECO:0000256" key="2">
    <source>
        <dbReference type="ARBA" id="ARBA00022475"/>
    </source>
</evidence>
<accession>A0ABY8VGP6</accession>
<feature type="transmembrane region" description="Helical" evidence="7">
    <location>
        <begin position="163"/>
        <end position="187"/>
    </location>
</feature>
<keyword evidence="5 7" id="KW-0472">Membrane</keyword>
<dbReference type="Pfam" id="PF00482">
    <property type="entry name" value="T2SSF"/>
    <property type="match status" value="1"/>
</dbReference>
<evidence type="ECO:0000256" key="4">
    <source>
        <dbReference type="ARBA" id="ARBA00022989"/>
    </source>
</evidence>